<reference evidence="1 2" key="1">
    <citation type="submission" date="2017-06" db="EMBL/GenBank/DDBJ databases">
        <title>Comparative genomic analysis of Ambrosia Fusariam Clade fungi.</title>
        <authorList>
            <person name="Stajich J.E."/>
            <person name="Carrillo J."/>
            <person name="Kijimoto T."/>
            <person name="Eskalen A."/>
            <person name="O'Donnell K."/>
            <person name="Kasson M."/>
        </authorList>
    </citation>
    <scope>NUCLEOTIDE SEQUENCE [LARGE SCALE GENOMIC DNA]</scope>
    <source>
        <strain evidence="1 2">NRRL62579</strain>
    </source>
</reference>
<evidence type="ECO:0000313" key="1">
    <source>
        <dbReference type="EMBL" id="RSL95446.1"/>
    </source>
</evidence>
<dbReference type="InterPro" id="IPR042532">
    <property type="entry name" value="EXOC3/Sec6_C"/>
</dbReference>
<accession>A0A428T0I6</accession>
<dbReference type="STRING" id="1325735.A0A428T0I6"/>
<dbReference type="AlphaFoldDB" id="A0A428T0I6"/>
<proteinExistence type="predicted"/>
<keyword evidence="2" id="KW-1185">Reference proteome</keyword>
<name>A0A428T0I6_9HYPO</name>
<dbReference type="EMBL" id="NKCK01000152">
    <property type="protein sequence ID" value="RSL95446.1"/>
    <property type="molecule type" value="Genomic_DNA"/>
</dbReference>
<dbReference type="Gene3D" id="1.10.357.70">
    <property type="entry name" value="Exocyst complex component Sec6, C-terminal domain"/>
    <property type="match status" value="1"/>
</dbReference>
<protein>
    <submittedName>
        <fullName evidence="1">Uncharacterized protein</fullName>
    </submittedName>
</protein>
<comment type="caution">
    <text evidence="1">The sequence shown here is derived from an EMBL/GenBank/DDBJ whole genome shotgun (WGS) entry which is preliminary data.</text>
</comment>
<gene>
    <name evidence="1" type="ORF">CEP52_012041</name>
</gene>
<organism evidence="1 2">
    <name type="scientific">Fusarium oligoseptatum</name>
    <dbReference type="NCBI Taxonomy" id="2604345"/>
    <lineage>
        <taxon>Eukaryota</taxon>
        <taxon>Fungi</taxon>
        <taxon>Dikarya</taxon>
        <taxon>Ascomycota</taxon>
        <taxon>Pezizomycotina</taxon>
        <taxon>Sordariomycetes</taxon>
        <taxon>Hypocreomycetidae</taxon>
        <taxon>Hypocreales</taxon>
        <taxon>Nectriaceae</taxon>
        <taxon>Fusarium</taxon>
        <taxon>Fusarium solani species complex</taxon>
    </lineage>
</organism>
<sequence length="51" mass="5814">MAYWDLNPSWVEAVLRTRDDFERGMATAVKNKAANITVERGAETIMSRVKN</sequence>
<dbReference type="Proteomes" id="UP000287144">
    <property type="component" value="Unassembled WGS sequence"/>
</dbReference>
<evidence type="ECO:0000313" key="2">
    <source>
        <dbReference type="Proteomes" id="UP000287144"/>
    </source>
</evidence>